<sequence length="151" mass="16973">MSAAVTADSAEQTNSRLKIVPLDSLARPERDGPLSMSIKSRGGKKRPIASRREGGEMGTGGKGRATGTDVNRRYSDSITVSNSRSYPGKKSGRGSFAECVTDFHDKMKPRYNGYVQRTVWQRNLLLKCARVFFWKNKRTDLEIRLQKMNDK</sequence>
<protein>
    <submittedName>
        <fullName evidence="2">Uncharacterized protein</fullName>
    </submittedName>
</protein>
<evidence type="ECO:0000313" key="2">
    <source>
        <dbReference type="EMBL" id="EZA56370.1"/>
    </source>
</evidence>
<feature type="compositionally biased region" description="Polar residues" evidence="1">
    <location>
        <begin position="76"/>
        <end position="85"/>
    </location>
</feature>
<dbReference type="AlphaFoldDB" id="A0A026WK25"/>
<evidence type="ECO:0000256" key="1">
    <source>
        <dbReference type="SAM" id="MobiDB-lite"/>
    </source>
</evidence>
<organism evidence="2 3">
    <name type="scientific">Ooceraea biroi</name>
    <name type="common">Clonal raider ant</name>
    <name type="synonym">Cerapachys biroi</name>
    <dbReference type="NCBI Taxonomy" id="2015173"/>
    <lineage>
        <taxon>Eukaryota</taxon>
        <taxon>Metazoa</taxon>
        <taxon>Ecdysozoa</taxon>
        <taxon>Arthropoda</taxon>
        <taxon>Hexapoda</taxon>
        <taxon>Insecta</taxon>
        <taxon>Pterygota</taxon>
        <taxon>Neoptera</taxon>
        <taxon>Endopterygota</taxon>
        <taxon>Hymenoptera</taxon>
        <taxon>Apocrita</taxon>
        <taxon>Aculeata</taxon>
        <taxon>Formicoidea</taxon>
        <taxon>Formicidae</taxon>
        <taxon>Dorylinae</taxon>
        <taxon>Ooceraea</taxon>
    </lineage>
</organism>
<gene>
    <name evidence="2" type="ORF">X777_02989</name>
</gene>
<accession>A0A026WK25</accession>
<feature type="region of interest" description="Disordered" evidence="1">
    <location>
        <begin position="1"/>
        <end position="94"/>
    </location>
</feature>
<dbReference type="Proteomes" id="UP000053097">
    <property type="component" value="Unassembled WGS sequence"/>
</dbReference>
<reference evidence="2 3" key="1">
    <citation type="journal article" date="2014" name="Curr. Biol.">
        <title>The genome of the clonal raider ant Cerapachys biroi.</title>
        <authorList>
            <person name="Oxley P.R."/>
            <person name="Ji L."/>
            <person name="Fetter-Pruneda I."/>
            <person name="McKenzie S.K."/>
            <person name="Li C."/>
            <person name="Hu H."/>
            <person name="Zhang G."/>
            <person name="Kronauer D.J."/>
        </authorList>
    </citation>
    <scope>NUCLEOTIDE SEQUENCE [LARGE SCALE GENOMIC DNA]</scope>
</reference>
<name>A0A026WK25_OOCBI</name>
<keyword evidence="3" id="KW-1185">Reference proteome</keyword>
<evidence type="ECO:0000313" key="3">
    <source>
        <dbReference type="Proteomes" id="UP000053097"/>
    </source>
</evidence>
<proteinExistence type="predicted"/>
<dbReference type="EMBL" id="KK107167">
    <property type="protein sequence ID" value="EZA56370.1"/>
    <property type="molecule type" value="Genomic_DNA"/>
</dbReference>